<keyword evidence="3" id="KW-0238">DNA-binding</keyword>
<keyword evidence="4" id="KW-1185">Reference proteome</keyword>
<dbReference type="InterPro" id="IPR002878">
    <property type="entry name" value="ChsH2_C"/>
</dbReference>
<feature type="domain" description="ChsH2 C-terminal OB-fold" evidence="1">
    <location>
        <begin position="57"/>
        <end position="121"/>
    </location>
</feature>
<evidence type="ECO:0000313" key="3">
    <source>
        <dbReference type="EMBL" id="OHV43284.1"/>
    </source>
</evidence>
<sequence>MAGDDRPVPAVDDDSRDFWLGGAQGQLLIRACTACDRLFHPPAPVCPHCFARSVTSRPVSGRATVLSYTVVRRGWVPGFPPPYVVARVVLDEQPDLHLLTNIVDCEIEAVVTGLAVEVTFEQRGEVHVPVFRPARRASAA</sequence>
<evidence type="ECO:0000313" key="4">
    <source>
        <dbReference type="Proteomes" id="UP000179627"/>
    </source>
</evidence>
<evidence type="ECO:0000259" key="2">
    <source>
        <dbReference type="Pfam" id="PF12172"/>
    </source>
</evidence>
<name>A0A1S1REM8_9ACTN</name>
<dbReference type="SUPFAM" id="SSF50249">
    <property type="entry name" value="Nucleic acid-binding proteins"/>
    <property type="match status" value="1"/>
</dbReference>
<dbReference type="EMBL" id="MBLM01000036">
    <property type="protein sequence ID" value="OHV43284.1"/>
    <property type="molecule type" value="Genomic_DNA"/>
</dbReference>
<dbReference type="InterPro" id="IPR052513">
    <property type="entry name" value="Thioester_dehydratase-like"/>
</dbReference>
<dbReference type="AlphaFoldDB" id="A0A1S1REM8"/>
<dbReference type="PANTHER" id="PTHR34075">
    <property type="entry name" value="BLR3430 PROTEIN"/>
    <property type="match status" value="1"/>
</dbReference>
<dbReference type="Gene3D" id="6.10.30.10">
    <property type="match status" value="1"/>
</dbReference>
<dbReference type="Pfam" id="PF01796">
    <property type="entry name" value="OB_ChsH2_C"/>
    <property type="match status" value="1"/>
</dbReference>
<dbReference type="Pfam" id="PF12172">
    <property type="entry name" value="zf-ChsH2"/>
    <property type="match status" value="1"/>
</dbReference>
<dbReference type="GO" id="GO:0003677">
    <property type="term" value="F:DNA binding"/>
    <property type="evidence" value="ECO:0007669"/>
    <property type="project" value="UniProtKB-KW"/>
</dbReference>
<comment type="caution">
    <text evidence="3">The sequence shown here is derived from an EMBL/GenBank/DDBJ whole genome shotgun (WGS) entry which is preliminary data.</text>
</comment>
<feature type="domain" description="ChsH2 rubredoxin-like zinc ribbon" evidence="2">
    <location>
        <begin position="21"/>
        <end position="54"/>
    </location>
</feature>
<reference evidence="4" key="1">
    <citation type="submission" date="2016-07" db="EMBL/GenBank/DDBJ databases">
        <title>Sequence Frankia sp. strain CcI1.17.</title>
        <authorList>
            <person name="Ghodhbane-Gtari F."/>
            <person name="Swanson E."/>
            <person name="Gueddou A."/>
            <person name="Morris K."/>
            <person name="Hezbri K."/>
            <person name="Ktari A."/>
            <person name="Nouioui I."/>
            <person name="Abebe-Akele F."/>
            <person name="Simpson S."/>
            <person name="Thomas K."/>
            <person name="Gtari M."/>
            <person name="Tisa L.S."/>
            <person name="Hurst S."/>
        </authorList>
    </citation>
    <scope>NUCLEOTIDE SEQUENCE [LARGE SCALE GENOMIC DNA]</scope>
    <source>
        <strain evidence="4">Cc1.17</strain>
    </source>
</reference>
<dbReference type="InterPro" id="IPR022002">
    <property type="entry name" value="ChsH2_Znr"/>
</dbReference>
<dbReference type="InterPro" id="IPR012340">
    <property type="entry name" value="NA-bd_OB-fold"/>
</dbReference>
<dbReference type="PANTHER" id="PTHR34075:SF5">
    <property type="entry name" value="BLR3430 PROTEIN"/>
    <property type="match status" value="1"/>
</dbReference>
<gene>
    <name evidence="3" type="ORF">CC117_11020</name>
</gene>
<evidence type="ECO:0000259" key="1">
    <source>
        <dbReference type="Pfam" id="PF01796"/>
    </source>
</evidence>
<accession>A0A1S1REM8</accession>
<protein>
    <submittedName>
        <fullName evidence="3">DNA-binding protein</fullName>
    </submittedName>
</protein>
<dbReference type="Proteomes" id="UP000179627">
    <property type="component" value="Unassembled WGS sequence"/>
</dbReference>
<proteinExistence type="predicted"/>
<organism evidence="3 4">
    <name type="scientific">Parafrankia colletiae</name>
    <dbReference type="NCBI Taxonomy" id="573497"/>
    <lineage>
        <taxon>Bacteria</taxon>
        <taxon>Bacillati</taxon>
        <taxon>Actinomycetota</taxon>
        <taxon>Actinomycetes</taxon>
        <taxon>Frankiales</taxon>
        <taxon>Frankiaceae</taxon>
        <taxon>Parafrankia</taxon>
    </lineage>
</organism>